<evidence type="ECO:0000313" key="4">
    <source>
        <dbReference type="Proteomes" id="UP001205740"/>
    </source>
</evidence>
<dbReference type="Pfam" id="PF19545">
    <property type="entry name" value="DUF6069"/>
    <property type="match status" value="1"/>
</dbReference>
<evidence type="ECO:0008006" key="5">
    <source>
        <dbReference type="Google" id="ProtNLM"/>
    </source>
</evidence>
<keyword evidence="2" id="KW-1133">Transmembrane helix</keyword>
<protein>
    <recommendedName>
        <fullName evidence="5">DUF2127 domain-containing protein</fullName>
    </recommendedName>
</protein>
<keyword evidence="4" id="KW-1185">Reference proteome</keyword>
<feature type="transmembrane region" description="Helical" evidence="2">
    <location>
        <begin position="74"/>
        <end position="103"/>
    </location>
</feature>
<reference evidence="3 4" key="1">
    <citation type="submission" date="2022-06" db="EMBL/GenBank/DDBJ databases">
        <title>Genomic Encyclopedia of Archaeal and Bacterial Type Strains, Phase II (KMG-II): from individual species to whole genera.</title>
        <authorList>
            <person name="Goeker M."/>
        </authorList>
    </citation>
    <scope>NUCLEOTIDE SEQUENCE [LARGE SCALE GENOMIC DNA]</scope>
    <source>
        <strain evidence="3 4">DSM 45037</strain>
    </source>
</reference>
<organism evidence="3 4">
    <name type="scientific">Williamsia serinedens</name>
    <dbReference type="NCBI Taxonomy" id="391736"/>
    <lineage>
        <taxon>Bacteria</taxon>
        <taxon>Bacillati</taxon>
        <taxon>Actinomycetota</taxon>
        <taxon>Actinomycetes</taxon>
        <taxon>Mycobacteriales</taxon>
        <taxon>Nocardiaceae</taxon>
        <taxon>Williamsia</taxon>
    </lineage>
</organism>
<keyword evidence="2" id="KW-0472">Membrane</keyword>
<dbReference type="EMBL" id="JAMTCG010000003">
    <property type="protein sequence ID" value="MCP2160295.1"/>
    <property type="molecule type" value="Genomic_DNA"/>
</dbReference>
<evidence type="ECO:0000256" key="2">
    <source>
        <dbReference type="SAM" id="Phobius"/>
    </source>
</evidence>
<feature type="compositionally biased region" description="Basic and acidic residues" evidence="1">
    <location>
        <begin position="7"/>
        <end position="23"/>
    </location>
</feature>
<feature type="transmembrane region" description="Helical" evidence="2">
    <location>
        <begin position="153"/>
        <end position="172"/>
    </location>
</feature>
<sequence>MYPNDPYDNRRRDGGGAWDDRTRAYSADPYARDQYAQDPYAQDQYADPGYQQQYAAEPARKAPRPPRRGPQINIGLFIGGVVATAVVTALASWLVAWIIRVISQRITETGKFGVWNPVAQDEYWFAVVGGLCALFAGALWYVLQLTTPSPDQFFAWIVGLLVIAAVVLPLLLSREISTGIGTAVMHLVIGLPILFLIRAMGARSVEYR</sequence>
<feature type="transmembrane region" description="Helical" evidence="2">
    <location>
        <begin position="123"/>
        <end position="141"/>
    </location>
</feature>
<dbReference type="InterPro" id="IPR045713">
    <property type="entry name" value="DUF6069"/>
</dbReference>
<evidence type="ECO:0000256" key="1">
    <source>
        <dbReference type="SAM" id="MobiDB-lite"/>
    </source>
</evidence>
<feature type="transmembrane region" description="Helical" evidence="2">
    <location>
        <begin position="178"/>
        <end position="197"/>
    </location>
</feature>
<proteinExistence type="predicted"/>
<dbReference type="Proteomes" id="UP001205740">
    <property type="component" value="Unassembled WGS sequence"/>
</dbReference>
<gene>
    <name evidence="3" type="ORF">LX12_001482</name>
</gene>
<feature type="region of interest" description="Disordered" evidence="1">
    <location>
        <begin position="1"/>
        <end position="32"/>
    </location>
</feature>
<comment type="caution">
    <text evidence="3">The sequence shown here is derived from an EMBL/GenBank/DDBJ whole genome shotgun (WGS) entry which is preliminary data.</text>
</comment>
<name>A0ABT1GZ72_9NOCA</name>
<keyword evidence="2" id="KW-0812">Transmembrane</keyword>
<dbReference type="RefSeq" id="WP_253653910.1">
    <property type="nucleotide sequence ID" value="NZ_BAAAOE010000003.1"/>
</dbReference>
<accession>A0ABT1GZ72</accession>
<evidence type="ECO:0000313" key="3">
    <source>
        <dbReference type="EMBL" id="MCP2160295.1"/>
    </source>
</evidence>